<comment type="caution">
    <text evidence="4">The sequence shown here is derived from an EMBL/GenBank/DDBJ whole genome shotgun (WGS) entry which is preliminary data.</text>
</comment>
<feature type="compositionally biased region" description="Basic and acidic residues" evidence="1">
    <location>
        <begin position="1"/>
        <end position="20"/>
    </location>
</feature>
<dbReference type="EMBL" id="JACIBU010000001">
    <property type="protein sequence ID" value="MBB3676393.1"/>
    <property type="molecule type" value="Genomic_DNA"/>
</dbReference>
<feature type="transmembrane region" description="Helical" evidence="2">
    <location>
        <begin position="108"/>
        <end position="128"/>
    </location>
</feature>
<accession>A0A323V4U2</accession>
<reference evidence="3 6" key="2">
    <citation type="submission" date="2020-08" db="EMBL/GenBank/DDBJ databases">
        <title>Sequencing the genomes of 1000 actinobacteria strains.</title>
        <authorList>
            <person name="Klenk H.-P."/>
        </authorList>
    </citation>
    <scope>NUCLEOTIDE SEQUENCE [LARGE SCALE GENOMIC DNA]</scope>
    <source>
        <strain evidence="3 6">DSM 16678</strain>
    </source>
</reference>
<evidence type="ECO:0000313" key="3">
    <source>
        <dbReference type="EMBL" id="MBB3676393.1"/>
    </source>
</evidence>
<evidence type="ECO:0000256" key="1">
    <source>
        <dbReference type="SAM" id="MobiDB-lite"/>
    </source>
</evidence>
<proteinExistence type="predicted"/>
<feature type="transmembrane region" description="Helical" evidence="2">
    <location>
        <begin position="39"/>
        <end position="60"/>
    </location>
</feature>
<dbReference type="Proteomes" id="UP000580718">
    <property type="component" value="Unassembled WGS sequence"/>
</dbReference>
<reference evidence="4 5" key="1">
    <citation type="submission" date="2018-06" db="EMBL/GenBank/DDBJ databases">
        <title>Draft genome sequence of Modestobacter versicolor CP153-2.</title>
        <authorList>
            <person name="Gundlapally S.R."/>
        </authorList>
    </citation>
    <scope>NUCLEOTIDE SEQUENCE [LARGE SCALE GENOMIC DNA]</scope>
    <source>
        <strain evidence="4 5">CP153-2</strain>
    </source>
</reference>
<keyword evidence="2" id="KW-1133">Transmembrane helix</keyword>
<evidence type="ECO:0000313" key="4">
    <source>
        <dbReference type="EMBL" id="PZA19867.1"/>
    </source>
</evidence>
<evidence type="ECO:0000313" key="5">
    <source>
        <dbReference type="Proteomes" id="UP000247602"/>
    </source>
</evidence>
<keyword evidence="5" id="KW-1185">Reference proteome</keyword>
<organism evidence="4 5">
    <name type="scientific">Modestobacter versicolor</name>
    <dbReference type="NCBI Taxonomy" id="429133"/>
    <lineage>
        <taxon>Bacteria</taxon>
        <taxon>Bacillati</taxon>
        <taxon>Actinomycetota</taxon>
        <taxon>Actinomycetes</taxon>
        <taxon>Geodermatophilales</taxon>
        <taxon>Geodermatophilaceae</taxon>
        <taxon>Modestobacter</taxon>
    </lineage>
</organism>
<name>A0A323V4U2_9ACTN</name>
<evidence type="ECO:0000256" key="2">
    <source>
        <dbReference type="SAM" id="Phobius"/>
    </source>
</evidence>
<feature type="transmembrane region" description="Helical" evidence="2">
    <location>
        <begin position="148"/>
        <end position="168"/>
    </location>
</feature>
<gene>
    <name evidence="4" type="ORF">DMO24_18420</name>
    <name evidence="3" type="ORF">FHX36_002128</name>
</gene>
<evidence type="ECO:0000313" key="6">
    <source>
        <dbReference type="Proteomes" id="UP000580718"/>
    </source>
</evidence>
<protein>
    <submittedName>
        <fullName evidence="4">Uncharacterized protein</fullName>
    </submittedName>
</protein>
<sequence>MSLADEAGRATDPRAADRVPADPYASDPRRPATSALTPWWRWLFLLPGLAAVLYGVRGLLTAGGRVPLDSWLTWFIGSALLSDLVIAPLWIGLGWLSARLLPRAARPAAVVGAAVSGVLALVALPFVLGKGYDPANPSFLPRDYGQTLLVLVVVVLAASAVWAAVAVLRDRRRTGSPA</sequence>
<dbReference type="EMBL" id="QKNV01000257">
    <property type="protein sequence ID" value="PZA19867.1"/>
    <property type="molecule type" value="Genomic_DNA"/>
</dbReference>
<feature type="transmembrane region" description="Helical" evidence="2">
    <location>
        <begin position="72"/>
        <end position="96"/>
    </location>
</feature>
<dbReference type="RefSeq" id="WP_110553691.1">
    <property type="nucleotide sequence ID" value="NZ_JACIBU010000001.1"/>
</dbReference>
<feature type="region of interest" description="Disordered" evidence="1">
    <location>
        <begin position="1"/>
        <end position="32"/>
    </location>
</feature>
<dbReference type="AlphaFoldDB" id="A0A323V4U2"/>
<dbReference type="Proteomes" id="UP000247602">
    <property type="component" value="Unassembled WGS sequence"/>
</dbReference>
<keyword evidence="2" id="KW-0472">Membrane</keyword>
<dbReference type="OrthoDB" id="5190278at2"/>
<keyword evidence="2" id="KW-0812">Transmembrane</keyword>